<proteinExistence type="predicted"/>
<feature type="compositionally biased region" description="Polar residues" evidence="2">
    <location>
        <begin position="657"/>
        <end position="666"/>
    </location>
</feature>
<accession>A0A163MQA6</accession>
<name>A0A163MQA6_ABSGL</name>
<evidence type="ECO:0000259" key="4">
    <source>
        <dbReference type="Pfam" id="PF14075"/>
    </source>
</evidence>
<dbReference type="Proteomes" id="UP000078561">
    <property type="component" value="Unassembled WGS sequence"/>
</dbReference>
<feature type="compositionally biased region" description="Low complexity" evidence="2">
    <location>
        <begin position="645"/>
        <end position="656"/>
    </location>
</feature>
<dbReference type="InParanoid" id="A0A163MQA6"/>
<reference evidence="5" key="1">
    <citation type="submission" date="2016-04" db="EMBL/GenBank/DDBJ databases">
        <authorList>
            <person name="Evans L.H."/>
            <person name="Alamgir A."/>
            <person name="Owens N."/>
            <person name="Weber N.D."/>
            <person name="Virtaneva K."/>
            <person name="Barbian K."/>
            <person name="Babar A."/>
            <person name="Rosenke K."/>
        </authorList>
    </citation>
    <scope>NUCLEOTIDE SEQUENCE [LARGE SCALE GENOMIC DNA]</scope>
    <source>
        <strain evidence="5">CBS 101.48</strain>
    </source>
</reference>
<feature type="compositionally biased region" description="Polar residues" evidence="2">
    <location>
        <begin position="600"/>
        <end position="609"/>
    </location>
</feature>
<protein>
    <recommendedName>
        <fullName evidence="7">Ubinuclein middle domain-containing protein</fullName>
    </recommendedName>
</protein>
<feature type="region of interest" description="Disordered" evidence="2">
    <location>
        <begin position="65"/>
        <end position="97"/>
    </location>
</feature>
<feature type="compositionally biased region" description="Low complexity" evidence="2">
    <location>
        <begin position="551"/>
        <end position="561"/>
    </location>
</feature>
<feature type="compositionally biased region" description="Low complexity" evidence="2">
    <location>
        <begin position="272"/>
        <end position="315"/>
    </location>
</feature>
<evidence type="ECO:0000313" key="6">
    <source>
        <dbReference type="Proteomes" id="UP000078561"/>
    </source>
</evidence>
<keyword evidence="1" id="KW-0597">Phosphoprotein</keyword>
<organism evidence="5">
    <name type="scientific">Absidia glauca</name>
    <name type="common">Pin mould</name>
    <dbReference type="NCBI Taxonomy" id="4829"/>
    <lineage>
        <taxon>Eukaryota</taxon>
        <taxon>Fungi</taxon>
        <taxon>Fungi incertae sedis</taxon>
        <taxon>Mucoromycota</taxon>
        <taxon>Mucoromycotina</taxon>
        <taxon>Mucoromycetes</taxon>
        <taxon>Mucorales</taxon>
        <taxon>Cunninghamellaceae</taxon>
        <taxon>Absidia</taxon>
    </lineage>
</organism>
<dbReference type="OMA" id="VEIQPFH"/>
<feature type="domain" description="Hpc2-related" evidence="3">
    <location>
        <begin position="81"/>
        <end position="125"/>
    </location>
</feature>
<dbReference type="OrthoDB" id="5576775at2759"/>
<evidence type="ECO:0000256" key="2">
    <source>
        <dbReference type="SAM" id="MobiDB-lite"/>
    </source>
</evidence>
<dbReference type="InterPro" id="IPR026947">
    <property type="entry name" value="UBN_middle_dom"/>
</dbReference>
<dbReference type="EMBL" id="LT554760">
    <property type="protein sequence ID" value="SAM07521.1"/>
    <property type="molecule type" value="Genomic_DNA"/>
</dbReference>
<gene>
    <name evidence="5" type="primary">ABSGL_13164.1 scaffold 13659</name>
</gene>
<feature type="region of interest" description="Disordered" evidence="2">
    <location>
        <begin position="644"/>
        <end position="666"/>
    </location>
</feature>
<dbReference type="Pfam" id="PF14075">
    <property type="entry name" value="UBN_AB"/>
    <property type="match status" value="1"/>
</dbReference>
<feature type="compositionally biased region" description="Basic and acidic residues" evidence="2">
    <location>
        <begin position="79"/>
        <end position="88"/>
    </location>
</feature>
<evidence type="ECO:0008006" key="7">
    <source>
        <dbReference type="Google" id="ProtNLM"/>
    </source>
</evidence>
<feature type="compositionally biased region" description="Polar residues" evidence="2">
    <location>
        <begin position="573"/>
        <end position="587"/>
    </location>
</feature>
<keyword evidence="6" id="KW-1185">Reference proteome</keyword>
<sequence length="666" mass="71847">MTGSVHSTRLRVDLNSKHSLVFSYPDLLKRHEKALKAAPLVPMLGNDEQDSFYKALLERAAKYDVDPGDDVNSSDEDTPMNKDGKGDEYDYEDPFIDDSDMMLDDSYEYSLPEFDGFFVYHGTLDGTENPSGSKKKSSTKKDKPTTSTSSKAKSSTPFTAARKSSAKADPIELTDTDDDTEKINTQSSSANPKLKRSSSSSTSSTTAATAASGTAKSDSAGKSGPTMKKSTSSSTSTLTDGPKKTAAKKTKSAIPASSSSSAPSSQLSSGHTALTTGKKAASSSSTTAATATGATSGSAGSSSASSTQTGSSATGDKNKKAPKPTNANQPRTLDPSIEQLLEKLRIDRSNETFEVKSKFPSALRPTALQVGTQMFRIYHKLDETVLARLMDILPYNRFTLKKFLVTKSGPGVVEQLQQEIEKQMNLLTDAVNELMPEHIQQYEQKVLEQQNQMEDGPEVEKKFRCNDTIRRTLYEILTMDMHSNNISNEIAIFHNKSELVESETKARKSMYTKLLPCWPPGWMTTYDISRQYSTYKAKVKNTDQPLYALPSSSTGGSASGTKRLTNVPLKRSAPSSSIPTSLGTTLQGYPAGSEKRKKTTPANDQQAGANETAPRKDDVPVDSKVEQGDDDVIITDSAGIALVDQPFSSPSQKPSSMNIASLISGP</sequence>
<feature type="domain" description="Ubinuclein middle" evidence="4">
    <location>
        <begin position="330"/>
        <end position="530"/>
    </location>
</feature>
<feature type="region of interest" description="Disordered" evidence="2">
    <location>
        <begin position="545"/>
        <end position="632"/>
    </location>
</feature>
<evidence type="ECO:0000259" key="3">
    <source>
        <dbReference type="Pfam" id="PF08729"/>
    </source>
</evidence>
<dbReference type="AlphaFoldDB" id="A0A163MQA6"/>
<evidence type="ECO:0000256" key="1">
    <source>
        <dbReference type="ARBA" id="ARBA00022553"/>
    </source>
</evidence>
<evidence type="ECO:0000313" key="5">
    <source>
        <dbReference type="EMBL" id="SAM07521.1"/>
    </source>
</evidence>
<feature type="compositionally biased region" description="Acidic residues" evidence="2">
    <location>
        <begin position="66"/>
        <end position="78"/>
    </location>
</feature>
<dbReference type="Pfam" id="PF08729">
    <property type="entry name" value="HUN"/>
    <property type="match status" value="1"/>
</dbReference>
<feature type="compositionally biased region" description="Low complexity" evidence="2">
    <location>
        <begin position="252"/>
        <end position="265"/>
    </location>
</feature>
<dbReference type="STRING" id="4829.A0A163MQA6"/>
<feature type="compositionally biased region" description="Basic and acidic residues" evidence="2">
    <location>
        <begin position="613"/>
        <end position="627"/>
    </location>
</feature>
<feature type="region of interest" description="Disordered" evidence="2">
    <location>
        <begin position="127"/>
        <end position="335"/>
    </location>
</feature>
<feature type="compositionally biased region" description="Low complexity" evidence="2">
    <location>
        <begin position="145"/>
        <end position="156"/>
    </location>
</feature>
<dbReference type="InterPro" id="IPR014840">
    <property type="entry name" value="HRD"/>
</dbReference>
<feature type="compositionally biased region" description="Low complexity" evidence="2">
    <location>
        <begin position="187"/>
        <end position="239"/>
    </location>
</feature>